<reference evidence="2 3" key="1">
    <citation type="submission" date="2021-10" db="EMBL/GenBank/DDBJ databases">
        <title>Anaerobic single-cell dispensing facilitates the cultivation of human gut bacteria.</title>
        <authorList>
            <person name="Afrizal A."/>
        </authorList>
    </citation>
    <scope>NUCLEOTIDE SEQUENCE [LARGE SCALE GENOMIC DNA]</scope>
    <source>
        <strain evidence="2 3">CLA-AA-H224</strain>
    </source>
</reference>
<dbReference type="Proteomes" id="UP001198200">
    <property type="component" value="Unassembled WGS sequence"/>
</dbReference>
<feature type="domain" description="Xylose isomerase-like TIM barrel" evidence="1">
    <location>
        <begin position="26"/>
        <end position="247"/>
    </location>
</feature>
<keyword evidence="3" id="KW-1185">Reference proteome</keyword>
<gene>
    <name evidence="2" type="ORF">LKD48_01245</name>
</gene>
<accession>A0AAE3JBW2</accession>
<proteinExistence type="predicted"/>
<evidence type="ECO:0000259" key="1">
    <source>
        <dbReference type="Pfam" id="PF01261"/>
    </source>
</evidence>
<dbReference type="GO" id="GO:0016853">
    <property type="term" value="F:isomerase activity"/>
    <property type="evidence" value="ECO:0007669"/>
    <property type="project" value="UniProtKB-KW"/>
</dbReference>
<evidence type="ECO:0000313" key="3">
    <source>
        <dbReference type="Proteomes" id="UP001198200"/>
    </source>
</evidence>
<dbReference type="EMBL" id="JAJEQN010000002">
    <property type="protein sequence ID" value="MCC2220272.1"/>
    <property type="molecule type" value="Genomic_DNA"/>
</dbReference>
<dbReference type="InterPro" id="IPR036237">
    <property type="entry name" value="Xyl_isomerase-like_sf"/>
</dbReference>
<dbReference type="Pfam" id="PF01261">
    <property type="entry name" value="AP_endonuc_2"/>
    <property type="match status" value="1"/>
</dbReference>
<sequence length="284" mass="31705">MRKILSNCPVSCFADEISVSLDRQIQVLNELGIKFVEFRSADGTGVADFTDEQAKEAKKRLDAAGIRVSAVGSPIGKIGIEDDFEAHMKKLQRIERIADIFETPYIRMFSFYLPENADPKDSRDAVMKRMDRMVQEAKASRLVLLHENEKGIYGDNATRCLDLMKEFYGDHFKATFDFANFIQCGQNTADAYEMLKPYIEYVHVKDARMADGEVVPPGTGDGQLAAIFDKLDQSGYKGYLSLEPHLANFAGLGSLEKDAAVRAENDTEKAFCIAYRALEGLLGK</sequence>
<dbReference type="SUPFAM" id="SSF51658">
    <property type="entry name" value="Xylose isomerase-like"/>
    <property type="match status" value="1"/>
</dbReference>
<dbReference type="InterPro" id="IPR050312">
    <property type="entry name" value="IolE/XylAMocC-like"/>
</dbReference>
<dbReference type="AlphaFoldDB" id="A0AAE3JBW2"/>
<dbReference type="InterPro" id="IPR013022">
    <property type="entry name" value="Xyl_isomerase-like_TIM-brl"/>
</dbReference>
<dbReference type="PANTHER" id="PTHR12110:SF53">
    <property type="entry name" value="BLR5974 PROTEIN"/>
    <property type="match status" value="1"/>
</dbReference>
<dbReference type="PANTHER" id="PTHR12110">
    <property type="entry name" value="HYDROXYPYRUVATE ISOMERASE"/>
    <property type="match status" value="1"/>
</dbReference>
<name>A0AAE3JBW2_9FIRM</name>
<organism evidence="2 3">
    <name type="scientific">Anthropogastromicrobium aceti</name>
    <dbReference type="NCBI Taxonomy" id="2981768"/>
    <lineage>
        <taxon>Bacteria</taxon>
        <taxon>Bacillati</taxon>
        <taxon>Bacillota</taxon>
        <taxon>Clostridia</taxon>
        <taxon>Lachnospirales</taxon>
        <taxon>Lachnospiraceae</taxon>
        <taxon>Anthropogastromicrobium</taxon>
    </lineage>
</organism>
<dbReference type="Gene3D" id="3.20.20.150">
    <property type="entry name" value="Divalent-metal-dependent TIM barrel enzymes"/>
    <property type="match status" value="1"/>
</dbReference>
<dbReference type="RefSeq" id="WP_308730918.1">
    <property type="nucleotide sequence ID" value="NZ_JAJEQN010000002.1"/>
</dbReference>
<protein>
    <submittedName>
        <fullName evidence="2">Sugar phosphate isomerase/epimerase</fullName>
    </submittedName>
</protein>
<evidence type="ECO:0000313" key="2">
    <source>
        <dbReference type="EMBL" id="MCC2220272.1"/>
    </source>
</evidence>
<comment type="caution">
    <text evidence="2">The sequence shown here is derived from an EMBL/GenBank/DDBJ whole genome shotgun (WGS) entry which is preliminary data.</text>
</comment>
<keyword evidence="2" id="KW-0413">Isomerase</keyword>